<feature type="domain" description="HAMP" evidence="11">
    <location>
        <begin position="183"/>
        <end position="236"/>
    </location>
</feature>
<feature type="domain" description="Histidine kinase" evidence="10">
    <location>
        <begin position="253"/>
        <end position="461"/>
    </location>
</feature>
<proteinExistence type="predicted"/>
<evidence type="ECO:0000259" key="11">
    <source>
        <dbReference type="PROSITE" id="PS50885"/>
    </source>
</evidence>
<dbReference type="GO" id="GO:0005524">
    <property type="term" value="F:ATP binding"/>
    <property type="evidence" value="ECO:0007669"/>
    <property type="project" value="UniProtKB-KW"/>
</dbReference>
<dbReference type="Pfam" id="PF02518">
    <property type="entry name" value="HATPase_c"/>
    <property type="match status" value="1"/>
</dbReference>
<protein>
    <recommendedName>
        <fullName evidence="3">histidine kinase</fullName>
        <ecNumber evidence="3">2.7.13.3</ecNumber>
    </recommendedName>
</protein>
<evidence type="ECO:0000256" key="1">
    <source>
        <dbReference type="ARBA" id="ARBA00000085"/>
    </source>
</evidence>
<dbReference type="InterPro" id="IPR004358">
    <property type="entry name" value="Sig_transdc_His_kin-like_C"/>
</dbReference>
<keyword evidence="4" id="KW-0597">Phosphoprotein</keyword>
<dbReference type="SUPFAM" id="SSF47384">
    <property type="entry name" value="Homodimeric domain of signal transducing histidine kinase"/>
    <property type="match status" value="1"/>
</dbReference>
<dbReference type="CDD" id="cd00075">
    <property type="entry name" value="HATPase"/>
    <property type="match status" value="1"/>
</dbReference>
<evidence type="ECO:0000256" key="4">
    <source>
        <dbReference type="ARBA" id="ARBA00022553"/>
    </source>
</evidence>
<dbReference type="InterPro" id="IPR005467">
    <property type="entry name" value="His_kinase_dom"/>
</dbReference>
<dbReference type="EC" id="2.7.13.3" evidence="3"/>
<keyword evidence="6" id="KW-0547">Nucleotide-binding</keyword>
<dbReference type="PROSITE" id="PS50885">
    <property type="entry name" value="HAMP"/>
    <property type="match status" value="1"/>
</dbReference>
<dbReference type="GO" id="GO:0000155">
    <property type="term" value="F:phosphorelay sensor kinase activity"/>
    <property type="evidence" value="ECO:0007669"/>
    <property type="project" value="InterPro"/>
</dbReference>
<dbReference type="InterPro" id="IPR003594">
    <property type="entry name" value="HATPase_dom"/>
</dbReference>
<dbReference type="PANTHER" id="PTHR43065:SF46">
    <property type="entry name" value="C4-DICARBOXYLATE TRANSPORT SENSOR PROTEIN DCTB"/>
    <property type="match status" value="1"/>
</dbReference>
<dbReference type="Proteomes" id="UP001432059">
    <property type="component" value="Chromosome"/>
</dbReference>
<evidence type="ECO:0000256" key="5">
    <source>
        <dbReference type="ARBA" id="ARBA00022679"/>
    </source>
</evidence>
<dbReference type="Gene3D" id="1.10.287.130">
    <property type="match status" value="1"/>
</dbReference>
<evidence type="ECO:0000313" key="13">
    <source>
        <dbReference type="Proteomes" id="UP001432059"/>
    </source>
</evidence>
<dbReference type="Gene3D" id="6.10.340.10">
    <property type="match status" value="1"/>
</dbReference>
<dbReference type="SUPFAM" id="SSF55874">
    <property type="entry name" value="ATPase domain of HSP90 chaperone/DNA topoisomerase II/histidine kinase"/>
    <property type="match status" value="1"/>
</dbReference>
<dbReference type="InterPro" id="IPR003660">
    <property type="entry name" value="HAMP_dom"/>
</dbReference>
<evidence type="ECO:0000256" key="3">
    <source>
        <dbReference type="ARBA" id="ARBA00012438"/>
    </source>
</evidence>
<accession>A0AAU0F6J9</accession>
<dbReference type="PROSITE" id="PS50109">
    <property type="entry name" value="HIS_KIN"/>
    <property type="match status" value="1"/>
</dbReference>
<reference evidence="12" key="1">
    <citation type="submission" date="2023-10" db="EMBL/GenBank/DDBJ databases">
        <title>Characterization and whole genome sequencing of a novel strain of Bergeyella porcorum QD2021 isolated from pig.</title>
        <authorList>
            <person name="Liu G."/>
            <person name="Chen C."/>
            <person name="Han X."/>
        </authorList>
    </citation>
    <scope>NUCLEOTIDE SEQUENCE</scope>
    <source>
        <strain evidence="12">QD2021</strain>
    </source>
</reference>
<keyword evidence="7 12" id="KW-0418">Kinase</keyword>
<evidence type="ECO:0000256" key="7">
    <source>
        <dbReference type="ARBA" id="ARBA00022777"/>
    </source>
</evidence>
<name>A0AAU0F6J9_9FLAO</name>
<dbReference type="PRINTS" id="PR00344">
    <property type="entry name" value="BCTRLSENSOR"/>
</dbReference>
<organism evidence="12 13">
    <name type="scientific">Bergeyella porcorum</name>
    <dbReference type="NCBI Taxonomy" id="1735111"/>
    <lineage>
        <taxon>Bacteria</taxon>
        <taxon>Pseudomonadati</taxon>
        <taxon>Bacteroidota</taxon>
        <taxon>Flavobacteriia</taxon>
        <taxon>Flavobacteriales</taxon>
        <taxon>Weeksellaceae</taxon>
        <taxon>Bergeyella</taxon>
    </lineage>
</organism>
<keyword evidence="5" id="KW-0808">Transferase</keyword>
<comment type="subcellular location">
    <subcellularLocation>
        <location evidence="2">Membrane</location>
    </subcellularLocation>
</comment>
<keyword evidence="13" id="KW-1185">Reference proteome</keyword>
<sequence>MLSILGSALVSYNVLKENAIEQSRTDQQKKSDALMAALDYAVSHEQASTEDLPRILGNKIFEISDISDTDVVIYDLKGSYLLSNKDAEQVAQKKLSDFLLKRILSEKVRVDFQSYDTQLNSEVISSYMILRNNVLEPIAIVYYPYYHSDDVYLNVLNKYVRNLIIVNLLIILIAIRISWRISKNLTKSLTKFAEHTSKFTLFERDIKPIRYYQKDELSILVKSYNRMVLTIQEQRERLTLLEKEQAWREMAKQVAHEVKNPLTPMKLTIQNFKRKFDPNDPNIEEKVGQMADAMVHQIDSIATVATAFSQFVQLPEKNNEDIDLKQEITNIVKAFDDENIFVHSNRNEIPIKMDKIYLNRIMTNLITNAQQAVVEGRKSMINVDIEQHQKRVIISVEDNGVGIKEDMYDRIFEPSFTSKNSGMGLGLTMVRKMIEDYQGSITVKSELGKGTKFTITLPANV</sequence>
<evidence type="ECO:0000256" key="6">
    <source>
        <dbReference type="ARBA" id="ARBA00022741"/>
    </source>
</evidence>
<dbReference type="KEGG" id="bpor:BPO_0964"/>
<dbReference type="PANTHER" id="PTHR43065">
    <property type="entry name" value="SENSOR HISTIDINE KINASE"/>
    <property type="match status" value="1"/>
</dbReference>
<dbReference type="CDD" id="cd00082">
    <property type="entry name" value="HisKA"/>
    <property type="match status" value="1"/>
</dbReference>
<comment type="catalytic activity">
    <reaction evidence="1">
        <text>ATP + protein L-histidine = ADP + protein N-phospho-L-histidine.</text>
        <dbReference type="EC" id="2.7.13.3"/>
    </reaction>
</comment>
<dbReference type="SMART" id="SM00388">
    <property type="entry name" value="HisKA"/>
    <property type="match status" value="1"/>
</dbReference>
<dbReference type="InterPro" id="IPR003661">
    <property type="entry name" value="HisK_dim/P_dom"/>
</dbReference>
<dbReference type="AlphaFoldDB" id="A0AAU0F6J9"/>
<evidence type="ECO:0000313" key="12">
    <source>
        <dbReference type="EMBL" id="WOC51611.1"/>
    </source>
</evidence>
<dbReference type="InterPro" id="IPR036097">
    <property type="entry name" value="HisK_dim/P_sf"/>
</dbReference>
<keyword evidence="9" id="KW-0902">Two-component regulatory system</keyword>
<evidence type="ECO:0000259" key="10">
    <source>
        <dbReference type="PROSITE" id="PS50109"/>
    </source>
</evidence>
<dbReference type="Gene3D" id="3.30.565.10">
    <property type="entry name" value="Histidine kinase-like ATPase, C-terminal domain"/>
    <property type="match status" value="1"/>
</dbReference>
<gene>
    <name evidence="12" type="ORF">BPO_0964</name>
</gene>
<dbReference type="EMBL" id="CP136426">
    <property type="protein sequence ID" value="WOC51611.1"/>
    <property type="molecule type" value="Genomic_DNA"/>
</dbReference>
<dbReference type="SMART" id="SM00387">
    <property type="entry name" value="HATPase_c"/>
    <property type="match status" value="1"/>
</dbReference>
<dbReference type="InterPro" id="IPR036890">
    <property type="entry name" value="HATPase_C_sf"/>
</dbReference>
<keyword evidence="8" id="KW-0067">ATP-binding</keyword>
<evidence type="ECO:0000256" key="2">
    <source>
        <dbReference type="ARBA" id="ARBA00004370"/>
    </source>
</evidence>
<dbReference type="GO" id="GO:0016020">
    <property type="term" value="C:membrane"/>
    <property type="evidence" value="ECO:0007669"/>
    <property type="project" value="UniProtKB-SubCell"/>
</dbReference>
<evidence type="ECO:0000256" key="8">
    <source>
        <dbReference type="ARBA" id="ARBA00022840"/>
    </source>
</evidence>
<evidence type="ECO:0000256" key="9">
    <source>
        <dbReference type="ARBA" id="ARBA00023012"/>
    </source>
</evidence>